<organism evidence="3 4">
    <name type="scientific">Halococcoides cellulosivorans</name>
    <dbReference type="NCBI Taxonomy" id="1679096"/>
    <lineage>
        <taxon>Archaea</taxon>
        <taxon>Methanobacteriati</taxon>
        <taxon>Methanobacteriota</taxon>
        <taxon>Stenosarchaea group</taxon>
        <taxon>Halobacteria</taxon>
        <taxon>Halobacteriales</taxon>
        <taxon>Haloarculaceae</taxon>
        <taxon>Halococcoides</taxon>
    </lineage>
</organism>
<evidence type="ECO:0000259" key="2">
    <source>
        <dbReference type="Pfam" id="PF00884"/>
    </source>
</evidence>
<dbReference type="SUPFAM" id="SSF53649">
    <property type="entry name" value="Alkaline phosphatase-like"/>
    <property type="match status" value="1"/>
</dbReference>
<proteinExistence type="inferred from homology"/>
<evidence type="ECO:0000313" key="4">
    <source>
        <dbReference type="Proteomes" id="UP000244727"/>
    </source>
</evidence>
<keyword evidence="4" id="KW-1185">Reference proteome</keyword>
<dbReference type="AlphaFoldDB" id="A0A2R4X3I2"/>
<dbReference type="InterPro" id="IPR050738">
    <property type="entry name" value="Sulfatase"/>
</dbReference>
<dbReference type="InterPro" id="IPR000917">
    <property type="entry name" value="Sulfatase_N"/>
</dbReference>
<reference evidence="3 4" key="1">
    <citation type="submission" date="2018-04" db="EMBL/GenBank/DDBJ databases">
        <title>Halococcoides cellulosivorans gen. nov., sp. nov., an extremely halophilic cellulose-utilizing haloarchaeon from hypersaline lakes.</title>
        <authorList>
            <person name="Sorokin D.Y."/>
            <person name="Toshchakov S.V."/>
            <person name="Samarov N.I."/>
            <person name="Korzhenkov A."/>
            <person name="Kublanov I.V."/>
        </authorList>
    </citation>
    <scope>NUCLEOTIDE SEQUENCE [LARGE SCALE GENOMIC DNA]</scope>
    <source>
        <strain evidence="3 4">HArcel1</strain>
    </source>
</reference>
<dbReference type="PANTHER" id="PTHR42693:SF33">
    <property type="entry name" value="ARYLSULFATASE"/>
    <property type="match status" value="1"/>
</dbReference>
<evidence type="ECO:0000256" key="1">
    <source>
        <dbReference type="ARBA" id="ARBA00008779"/>
    </source>
</evidence>
<dbReference type="KEGG" id="harc:HARCEL1_11875"/>
<comment type="similarity">
    <text evidence="1">Belongs to the sulfatase family.</text>
</comment>
<dbReference type="Gene3D" id="3.40.720.10">
    <property type="entry name" value="Alkaline Phosphatase, subunit A"/>
    <property type="match status" value="1"/>
</dbReference>
<gene>
    <name evidence="3" type="ORF">HARCEL1_11875</name>
</gene>
<dbReference type="CDD" id="cd16148">
    <property type="entry name" value="sulfatase_like"/>
    <property type="match status" value="1"/>
</dbReference>
<evidence type="ECO:0000313" key="3">
    <source>
        <dbReference type="EMBL" id="AWB28355.1"/>
    </source>
</evidence>
<dbReference type="Pfam" id="PF00884">
    <property type="entry name" value="Sulfatase"/>
    <property type="match status" value="1"/>
</dbReference>
<accession>A0A2R4X3I2</accession>
<name>A0A2R4X3I2_9EURY</name>
<dbReference type="Proteomes" id="UP000244727">
    <property type="component" value="Chromosome"/>
</dbReference>
<feature type="domain" description="Sulfatase N-terminal" evidence="2">
    <location>
        <begin position="61"/>
        <end position="370"/>
    </location>
</feature>
<dbReference type="InterPro" id="IPR017850">
    <property type="entry name" value="Alkaline_phosphatase_core_sf"/>
</dbReference>
<dbReference type="PANTHER" id="PTHR42693">
    <property type="entry name" value="ARYLSULFATASE FAMILY MEMBER"/>
    <property type="match status" value="1"/>
</dbReference>
<dbReference type="GO" id="GO:0004065">
    <property type="term" value="F:arylsulfatase activity"/>
    <property type="evidence" value="ECO:0007669"/>
    <property type="project" value="TreeGrafter"/>
</dbReference>
<dbReference type="EMBL" id="CP028858">
    <property type="protein sequence ID" value="AWB28355.1"/>
    <property type="molecule type" value="Genomic_DNA"/>
</dbReference>
<sequence length="480" mass="52812">MSRSERRSAAIHSRRRAPIARSCRPVTKPRATVGQTDETLFTRFGAPSRAREAVPVSDARPNVVCVSIDSLRADHCGFLGDDRGLTPAMDALAAESTVYERAIAPGPQTFSSMPAVVTGHRRPTGPLDAYPGEEHWERRMAAIESHLDRYPTLAERFAARGYATAGVSPNPWASTASGFDRGFETFVDLVGERSDDWLHRAARRAPGIDASSKPVQLALDGLTGGSFFSSWGDYVDEIDRLRRDLPEPYFLWVFLMDTHYPFLPSKAHREEQTLVGSLTSAIRSEAAMRGPSEGLTPAARASVQRSYRDTVRSVDAFVDHLRDGDAQIVLHADHGESFGEHGNYGHHHRACYTENVHVPLVVAGPAERVAEPISLDRIPAMALSVADDSADPRAHTAPAVTATSECGTNACVRGRRFAYVEREEGRSLFEWAHDPNERDDLAPTHPDLCDRARRRLDYREGSRRETAALASAAQAIAPEW</sequence>
<protein>
    <recommendedName>
        <fullName evidence="2">Sulfatase N-terminal domain-containing protein</fullName>
    </recommendedName>
</protein>